<protein>
    <submittedName>
        <fullName evidence="2">Uncharacterized protein</fullName>
    </submittedName>
</protein>
<dbReference type="Proteomes" id="UP001515480">
    <property type="component" value="Unassembled WGS sequence"/>
</dbReference>
<gene>
    <name evidence="2" type="ORF">AB1Y20_008723</name>
</gene>
<keyword evidence="3" id="KW-1185">Reference proteome</keyword>
<accession>A0AB34IU37</accession>
<sequence>MPNLRPHSSPAHAPSRAQGEAGLSMSHLSYSPASNASPTRTQQGQANEEGETGAAAARSPVVYCANRTEAGGWGSQGASPSPHDAAAAPSCCTASF</sequence>
<feature type="compositionally biased region" description="Low complexity" evidence="1">
    <location>
        <begin position="41"/>
        <end position="57"/>
    </location>
</feature>
<proteinExistence type="predicted"/>
<feature type="region of interest" description="Disordered" evidence="1">
    <location>
        <begin position="1"/>
        <end position="57"/>
    </location>
</feature>
<evidence type="ECO:0000313" key="3">
    <source>
        <dbReference type="Proteomes" id="UP001515480"/>
    </source>
</evidence>
<comment type="caution">
    <text evidence="2">The sequence shown here is derived from an EMBL/GenBank/DDBJ whole genome shotgun (WGS) entry which is preliminary data.</text>
</comment>
<dbReference type="AlphaFoldDB" id="A0AB34IU37"/>
<reference evidence="2 3" key="1">
    <citation type="journal article" date="2024" name="Science">
        <title>Giant polyketide synthase enzymes in the biosynthesis of giant marine polyether toxins.</title>
        <authorList>
            <person name="Fallon T.R."/>
            <person name="Shende V.V."/>
            <person name="Wierzbicki I.H."/>
            <person name="Pendleton A.L."/>
            <person name="Watervoot N.F."/>
            <person name="Auber R.P."/>
            <person name="Gonzalez D.J."/>
            <person name="Wisecaver J.H."/>
            <person name="Moore B.S."/>
        </authorList>
    </citation>
    <scope>NUCLEOTIDE SEQUENCE [LARGE SCALE GENOMIC DNA]</scope>
    <source>
        <strain evidence="2 3">12B1</strain>
    </source>
</reference>
<feature type="compositionally biased region" description="Polar residues" evidence="1">
    <location>
        <begin position="26"/>
        <end position="40"/>
    </location>
</feature>
<organism evidence="2 3">
    <name type="scientific">Prymnesium parvum</name>
    <name type="common">Toxic golden alga</name>
    <dbReference type="NCBI Taxonomy" id="97485"/>
    <lineage>
        <taxon>Eukaryota</taxon>
        <taxon>Haptista</taxon>
        <taxon>Haptophyta</taxon>
        <taxon>Prymnesiophyceae</taxon>
        <taxon>Prymnesiales</taxon>
        <taxon>Prymnesiaceae</taxon>
        <taxon>Prymnesium</taxon>
    </lineage>
</organism>
<evidence type="ECO:0000256" key="1">
    <source>
        <dbReference type="SAM" id="MobiDB-lite"/>
    </source>
</evidence>
<dbReference type="EMBL" id="JBGBPQ010000019">
    <property type="protein sequence ID" value="KAL1504956.1"/>
    <property type="molecule type" value="Genomic_DNA"/>
</dbReference>
<evidence type="ECO:0000313" key="2">
    <source>
        <dbReference type="EMBL" id="KAL1504956.1"/>
    </source>
</evidence>
<feature type="region of interest" description="Disordered" evidence="1">
    <location>
        <begin position="69"/>
        <end position="96"/>
    </location>
</feature>
<feature type="compositionally biased region" description="Low complexity" evidence="1">
    <location>
        <begin position="78"/>
        <end position="90"/>
    </location>
</feature>
<name>A0AB34IU37_PRYPA</name>